<name>A0A2P6RR16_ROSCH</name>
<comment type="caution">
    <text evidence="1">The sequence shown here is derived from an EMBL/GenBank/DDBJ whole genome shotgun (WGS) entry which is preliminary data.</text>
</comment>
<dbReference type="EMBL" id="PDCK01000040">
    <property type="protein sequence ID" value="PRQ48847.1"/>
    <property type="molecule type" value="Genomic_DNA"/>
</dbReference>
<reference evidence="1 2" key="1">
    <citation type="journal article" date="2018" name="Nat. Genet.">
        <title>The Rosa genome provides new insights in the design of modern roses.</title>
        <authorList>
            <person name="Bendahmane M."/>
        </authorList>
    </citation>
    <scope>NUCLEOTIDE SEQUENCE [LARGE SCALE GENOMIC DNA]</scope>
    <source>
        <strain evidence="2">cv. Old Blush</strain>
    </source>
</reference>
<gene>
    <name evidence="1" type="ORF">RchiOBHm_Chr2g0115281</name>
</gene>
<evidence type="ECO:0000313" key="1">
    <source>
        <dbReference type="EMBL" id="PRQ48847.1"/>
    </source>
</evidence>
<proteinExistence type="predicted"/>
<dbReference type="AlphaFoldDB" id="A0A2P6RR16"/>
<accession>A0A2P6RR16</accession>
<evidence type="ECO:0000313" key="2">
    <source>
        <dbReference type="Proteomes" id="UP000238479"/>
    </source>
</evidence>
<dbReference type="Gramene" id="PRQ48847">
    <property type="protein sequence ID" value="PRQ48847"/>
    <property type="gene ID" value="RchiOBHm_Chr2g0115281"/>
</dbReference>
<keyword evidence="2" id="KW-1185">Reference proteome</keyword>
<organism evidence="1 2">
    <name type="scientific">Rosa chinensis</name>
    <name type="common">China rose</name>
    <dbReference type="NCBI Taxonomy" id="74649"/>
    <lineage>
        <taxon>Eukaryota</taxon>
        <taxon>Viridiplantae</taxon>
        <taxon>Streptophyta</taxon>
        <taxon>Embryophyta</taxon>
        <taxon>Tracheophyta</taxon>
        <taxon>Spermatophyta</taxon>
        <taxon>Magnoliopsida</taxon>
        <taxon>eudicotyledons</taxon>
        <taxon>Gunneridae</taxon>
        <taxon>Pentapetalae</taxon>
        <taxon>rosids</taxon>
        <taxon>fabids</taxon>
        <taxon>Rosales</taxon>
        <taxon>Rosaceae</taxon>
        <taxon>Rosoideae</taxon>
        <taxon>Rosoideae incertae sedis</taxon>
        <taxon>Rosa</taxon>
    </lineage>
</organism>
<dbReference type="Proteomes" id="UP000238479">
    <property type="component" value="Chromosome 2"/>
</dbReference>
<sequence>MFIILEFCSFWPLQCKYVVNDCSVNLEHSFVVENWRASCSFRAYKMNYFSQFLEGLYIKCFLGIFLKVLFSKDL</sequence>
<protein>
    <submittedName>
        <fullName evidence="1">Uncharacterized protein</fullName>
    </submittedName>
</protein>